<dbReference type="Gene3D" id="6.20.120.20">
    <property type="match status" value="1"/>
</dbReference>
<dbReference type="EMBL" id="AP024445">
    <property type="protein sequence ID" value="BCS23053.1"/>
    <property type="molecule type" value="Genomic_DNA"/>
</dbReference>
<dbReference type="Gene3D" id="1.50.10.20">
    <property type="match status" value="2"/>
</dbReference>
<dbReference type="SUPFAM" id="SSF48239">
    <property type="entry name" value="Terpenoid cyclases/Protein prenyltransferases"/>
    <property type="match status" value="2"/>
</dbReference>
<comment type="similarity">
    <text evidence="2">Belongs to the terpene cyclase/mutase family.</text>
</comment>
<name>A0A7R7XL34_9EURO</name>
<keyword evidence="6" id="KW-1185">Reference proteome</keyword>
<feature type="domain" description="Squalene cyclase N-terminal" evidence="4">
    <location>
        <begin position="96"/>
        <end position="291"/>
    </location>
</feature>
<keyword evidence="1" id="KW-0677">Repeat</keyword>
<feature type="domain" description="Squalene cyclase C-terminal" evidence="3">
    <location>
        <begin position="404"/>
        <end position="733"/>
    </location>
</feature>
<organism evidence="5 6">
    <name type="scientific">Aspergillus puulaauensis</name>
    <dbReference type="NCBI Taxonomy" id="1220207"/>
    <lineage>
        <taxon>Eukaryota</taxon>
        <taxon>Fungi</taxon>
        <taxon>Dikarya</taxon>
        <taxon>Ascomycota</taxon>
        <taxon>Pezizomycotina</taxon>
        <taxon>Eurotiomycetes</taxon>
        <taxon>Eurotiomycetidae</taxon>
        <taxon>Eurotiales</taxon>
        <taxon>Aspergillaceae</taxon>
        <taxon>Aspergillus</taxon>
    </lineage>
</organism>
<dbReference type="GO" id="GO:0005811">
    <property type="term" value="C:lipid droplet"/>
    <property type="evidence" value="ECO:0007669"/>
    <property type="project" value="InterPro"/>
</dbReference>
<dbReference type="NCBIfam" id="TIGR01787">
    <property type="entry name" value="squalene_cyclas"/>
    <property type="match status" value="1"/>
</dbReference>
<evidence type="ECO:0000259" key="3">
    <source>
        <dbReference type="Pfam" id="PF13243"/>
    </source>
</evidence>
<accession>A0A7R7XL34</accession>
<dbReference type="InterPro" id="IPR032696">
    <property type="entry name" value="SQ_cyclase_C"/>
</dbReference>
<dbReference type="RefSeq" id="XP_041555247.1">
    <property type="nucleotide sequence ID" value="XM_041702464.1"/>
</dbReference>
<evidence type="ECO:0000256" key="2">
    <source>
        <dbReference type="RuleBase" id="RU362003"/>
    </source>
</evidence>
<dbReference type="GO" id="GO:0000250">
    <property type="term" value="F:lanosterol synthase activity"/>
    <property type="evidence" value="ECO:0007669"/>
    <property type="project" value="TreeGrafter"/>
</dbReference>
<dbReference type="GO" id="GO:0006696">
    <property type="term" value="P:ergosterol biosynthetic process"/>
    <property type="evidence" value="ECO:0007669"/>
    <property type="project" value="TreeGrafter"/>
</dbReference>
<dbReference type="OrthoDB" id="21502at2759"/>
<evidence type="ECO:0000313" key="5">
    <source>
        <dbReference type="EMBL" id="BCS23053.1"/>
    </source>
</evidence>
<evidence type="ECO:0000313" key="6">
    <source>
        <dbReference type="Proteomes" id="UP000654913"/>
    </source>
</evidence>
<dbReference type="InterPro" id="IPR008930">
    <property type="entry name" value="Terpenoid_cyclase/PrenylTrfase"/>
</dbReference>
<dbReference type="EC" id="5.4.99.-" evidence="2"/>
<reference evidence="5" key="2">
    <citation type="submission" date="2021-02" db="EMBL/GenBank/DDBJ databases">
        <title>Aspergillus puulaauensis MK2 genome sequence.</title>
        <authorList>
            <person name="Futagami T."/>
            <person name="Mori K."/>
            <person name="Kadooka C."/>
            <person name="Tanaka T."/>
        </authorList>
    </citation>
    <scope>NUCLEOTIDE SEQUENCE</scope>
    <source>
        <strain evidence="5">MK2</strain>
    </source>
</reference>
<evidence type="ECO:0000256" key="1">
    <source>
        <dbReference type="ARBA" id="ARBA00022737"/>
    </source>
</evidence>
<keyword evidence="2" id="KW-0413">Isomerase</keyword>
<proteinExistence type="inferred from homology"/>
<dbReference type="SFLD" id="SFLDG01016">
    <property type="entry name" value="Prenyltransferase_Like_2"/>
    <property type="match status" value="1"/>
</dbReference>
<dbReference type="GO" id="GO:0016104">
    <property type="term" value="P:triterpenoid biosynthetic process"/>
    <property type="evidence" value="ECO:0007669"/>
    <property type="project" value="InterPro"/>
</dbReference>
<dbReference type="PANTHER" id="PTHR11764">
    <property type="entry name" value="TERPENE CYCLASE/MUTASE FAMILY MEMBER"/>
    <property type="match status" value="1"/>
</dbReference>
<gene>
    <name evidence="5" type="primary">ERG7_2</name>
    <name evidence="5" type="ORF">APUU_31278A</name>
</gene>
<dbReference type="InterPro" id="IPR032697">
    <property type="entry name" value="SQ_cyclase_N"/>
</dbReference>
<protein>
    <recommendedName>
        <fullName evidence="2">Terpene cyclase/mutase family member</fullName>
        <ecNumber evidence="2">5.4.99.-</ecNumber>
    </recommendedName>
</protein>
<dbReference type="KEGG" id="apuu:APUU_31278A"/>
<sequence>MFRLKIKDVLHPPSEIGESHVHSGRKWPFSAQKTDPEGWRLVVEKDLGRLIWRYLRTDEERNELPQNATSRYYLGLETFAPVLDAPSRPSETVDNAFRFHSRLQNATGCWAADLRCILFVTPMLIFSWYITGAEIPEAQAIELVRYLLGNQNTDGGWPTYVGEKTSLMGTVMIYIALRLMGLPAEHEQLVKSRLCFTQMGGPVYLPCWAKFWLCLLGLYEWEGTDPYPAEMWLLPRWVPVSPWRWYCIPRMTYLCMTYLSARRFTIPPNPLLDQIRTEIFAGSYSSLDFASFQGKVVACERHQHKSWVLKSLNWALVNIWNPYFRTESMAQRGEETAFEIIRLQNKATNSTGLVSLDQFLSMICHFAREGSDSESLRQYQEASLEYLWHGGQGMQAMSIHGGHCWETSFVLQSMALAVPDKPEFKDTIYRAYKFLVEQQHLEDWSDSPPCFKFSRLGGWPFTTKYHGYSCSDCTGEVLKAVLLTEKHTDLPRLMGEQNTQLAVDNLLMVQNASGGYSSFEPAQGGTYLELLNGTELFGKVMLEYDYIECTSSAITALDLFRTQNNKYRAQEIRAAIDKGVQYIRQVQHDDGGWLASWGTAFIYGAMFAMEALCVVGDTYDNNPAVKRGCEFLLKYQRPDGGWGETIDSVTTGVYSQAEDSHTVQTAWSCLALMHAAYPHQEPIKRGIRLIMSRQKPNGEWPQERAVGCGIMTCTLMYHNYIYSFPTQALNMYMRRYGDDEVL</sequence>
<dbReference type="GeneID" id="64973058"/>
<dbReference type="PANTHER" id="PTHR11764:SF76">
    <property type="entry name" value="TERPENE CYCLASE_MUTASE FAMILY MEMBER"/>
    <property type="match status" value="1"/>
</dbReference>
<reference evidence="5" key="1">
    <citation type="submission" date="2021-01" db="EMBL/GenBank/DDBJ databases">
        <authorList>
            <consortium name="Aspergillus puulaauensis MK2 genome sequencing consortium"/>
            <person name="Kazuki M."/>
            <person name="Futagami T."/>
        </authorList>
    </citation>
    <scope>NUCLEOTIDE SEQUENCE</scope>
    <source>
        <strain evidence="5">MK2</strain>
    </source>
</reference>
<dbReference type="Proteomes" id="UP000654913">
    <property type="component" value="Chromosome 3"/>
</dbReference>
<dbReference type="InterPro" id="IPR018333">
    <property type="entry name" value="Squalene_cyclase"/>
</dbReference>
<dbReference type="Pfam" id="PF13249">
    <property type="entry name" value="SQHop_cyclase_N"/>
    <property type="match status" value="1"/>
</dbReference>
<dbReference type="AlphaFoldDB" id="A0A7R7XL34"/>
<dbReference type="Pfam" id="PF13243">
    <property type="entry name" value="SQHop_cyclase_C"/>
    <property type="match status" value="1"/>
</dbReference>
<evidence type="ECO:0000259" key="4">
    <source>
        <dbReference type="Pfam" id="PF13249"/>
    </source>
</evidence>